<evidence type="ECO:0000313" key="2">
    <source>
        <dbReference type="EMBL" id="JAE23927.1"/>
    </source>
</evidence>
<sequence length="57" mass="6242">MLPHLVYMLISATPRAPSSENSRRRTYPCALLPNPSRPMSRTADMKPTMVASSGAKP</sequence>
<name>A0A0A9GHF7_ARUDO</name>
<accession>A0A0A9GHF7</accession>
<reference evidence="2" key="1">
    <citation type="submission" date="2014-09" db="EMBL/GenBank/DDBJ databases">
        <authorList>
            <person name="Magalhaes I.L.F."/>
            <person name="Oliveira U."/>
            <person name="Santos F.R."/>
            <person name="Vidigal T.H.D.A."/>
            <person name="Brescovit A.D."/>
            <person name="Santos A.J."/>
        </authorList>
    </citation>
    <scope>NUCLEOTIDE SEQUENCE</scope>
    <source>
        <tissue evidence="2">Shoot tissue taken approximately 20 cm above the soil surface</tissue>
    </source>
</reference>
<dbReference type="EMBL" id="GBRH01173969">
    <property type="protein sequence ID" value="JAE23927.1"/>
    <property type="molecule type" value="Transcribed_RNA"/>
</dbReference>
<feature type="region of interest" description="Disordered" evidence="1">
    <location>
        <begin position="13"/>
        <end position="57"/>
    </location>
</feature>
<evidence type="ECO:0000256" key="1">
    <source>
        <dbReference type="SAM" id="MobiDB-lite"/>
    </source>
</evidence>
<dbReference type="AlphaFoldDB" id="A0A0A9GHF7"/>
<protein>
    <submittedName>
        <fullName evidence="2">Uncharacterized protein</fullName>
    </submittedName>
</protein>
<proteinExistence type="predicted"/>
<reference evidence="2" key="2">
    <citation type="journal article" date="2015" name="Data Brief">
        <title>Shoot transcriptome of the giant reed, Arundo donax.</title>
        <authorList>
            <person name="Barrero R.A."/>
            <person name="Guerrero F.D."/>
            <person name="Moolhuijzen P."/>
            <person name="Goolsby J.A."/>
            <person name="Tidwell J."/>
            <person name="Bellgard S.E."/>
            <person name="Bellgard M.I."/>
        </authorList>
    </citation>
    <scope>NUCLEOTIDE SEQUENCE</scope>
    <source>
        <tissue evidence="2">Shoot tissue taken approximately 20 cm above the soil surface</tissue>
    </source>
</reference>
<organism evidence="2">
    <name type="scientific">Arundo donax</name>
    <name type="common">Giant reed</name>
    <name type="synonym">Donax arundinaceus</name>
    <dbReference type="NCBI Taxonomy" id="35708"/>
    <lineage>
        <taxon>Eukaryota</taxon>
        <taxon>Viridiplantae</taxon>
        <taxon>Streptophyta</taxon>
        <taxon>Embryophyta</taxon>
        <taxon>Tracheophyta</taxon>
        <taxon>Spermatophyta</taxon>
        <taxon>Magnoliopsida</taxon>
        <taxon>Liliopsida</taxon>
        <taxon>Poales</taxon>
        <taxon>Poaceae</taxon>
        <taxon>PACMAD clade</taxon>
        <taxon>Arundinoideae</taxon>
        <taxon>Arundineae</taxon>
        <taxon>Arundo</taxon>
    </lineage>
</organism>